<name>A0A0A9A9Q2_ARUDO</name>
<organism evidence="2">
    <name type="scientific">Arundo donax</name>
    <name type="common">Giant reed</name>
    <name type="synonym">Donax arundinaceus</name>
    <dbReference type="NCBI Taxonomy" id="35708"/>
    <lineage>
        <taxon>Eukaryota</taxon>
        <taxon>Viridiplantae</taxon>
        <taxon>Streptophyta</taxon>
        <taxon>Embryophyta</taxon>
        <taxon>Tracheophyta</taxon>
        <taxon>Spermatophyta</taxon>
        <taxon>Magnoliopsida</taxon>
        <taxon>Liliopsida</taxon>
        <taxon>Poales</taxon>
        <taxon>Poaceae</taxon>
        <taxon>PACMAD clade</taxon>
        <taxon>Arundinoideae</taxon>
        <taxon>Arundineae</taxon>
        <taxon>Arundo</taxon>
    </lineage>
</organism>
<feature type="transmembrane region" description="Helical" evidence="1">
    <location>
        <begin position="31"/>
        <end position="49"/>
    </location>
</feature>
<keyword evidence="1" id="KW-0812">Transmembrane</keyword>
<evidence type="ECO:0000256" key="1">
    <source>
        <dbReference type="SAM" id="Phobius"/>
    </source>
</evidence>
<evidence type="ECO:0000313" key="2">
    <source>
        <dbReference type="EMBL" id="JAD48414.1"/>
    </source>
</evidence>
<sequence>MGAYPGLLGSLFIHLPSIVRTQERIPFHANLYGTGLVFCFILLNLNTTFI</sequence>
<keyword evidence="1" id="KW-1133">Transmembrane helix</keyword>
<reference evidence="2" key="1">
    <citation type="submission" date="2014-09" db="EMBL/GenBank/DDBJ databases">
        <authorList>
            <person name="Magalhaes I.L.F."/>
            <person name="Oliveira U."/>
            <person name="Santos F.R."/>
            <person name="Vidigal T.H.D.A."/>
            <person name="Brescovit A.D."/>
            <person name="Santos A.J."/>
        </authorList>
    </citation>
    <scope>NUCLEOTIDE SEQUENCE</scope>
    <source>
        <tissue evidence="2">Shoot tissue taken approximately 20 cm above the soil surface</tissue>
    </source>
</reference>
<dbReference type="AlphaFoldDB" id="A0A0A9A9Q2"/>
<proteinExistence type="predicted"/>
<accession>A0A0A9A9Q2</accession>
<dbReference type="EMBL" id="GBRH01249481">
    <property type="protein sequence ID" value="JAD48414.1"/>
    <property type="molecule type" value="Transcribed_RNA"/>
</dbReference>
<protein>
    <submittedName>
        <fullName evidence="2">Uncharacterized protein</fullName>
    </submittedName>
</protein>
<reference evidence="2" key="2">
    <citation type="journal article" date="2015" name="Data Brief">
        <title>Shoot transcriptome of the giant reed, Arundo donax.</title>
        <authorList>
            <person name="Barrero R.A."/>
            <person name="Guerrero F.D."/>
            <person name="Moolhuijzen P."/>
            <person name="Goolsby J.A."/>
            <person name="Tidwell J."/>
            <person name="Bellgard S.E."/>
            <person name="Bellgard M.I."/>
        </authorList>
    </citation>
    <scope>NUCLEOTIDE SEQUENCE</scope>
    <source>
        <tissue evidence="2">Shoot tissue taken approximately 20 cm above the soil surface</tissue>
    </source>
</reference>
<keyword evidence="1" id="KW-0472">Membrane</keyword>